<comment type="cofactor">
    <cofactor evidence="2">
        <name>pyridoxal 5'-phosphate</name>
        <dbReference type="ChEBI" id="CHEBI:597326"/>
    </cofactor>
</comment>
<evidence type="ECO:0000256" key="6">
    <source>
        <dbReference type="ARBA" id="ARBA00022842"/>
    </source>
</evidence>
<gene>
    <name evidence="10" type="primary">ilvA</name>
    <name evidence="10" type="synonym">tdcB</name>
</gene>
<keyword evidence="8 10" id="KW-0456">Lyase</keyword>
<accession>A0A075FYM0</accession>
<protein>
    <submittedName>
        <fullName evidence="10">Pyridoxal-5'-phosphate-dependent protein beta subunit (IlvA, tdcB)</fullName>
        <ecNumber evidence="10">4.3.1.19</ecNumber>
    </submittedName>
</protein>
<dbReference type="GO" id="GO:0004794">
    <property type="term" value="F:threonine deaminase activity"/>
    <property type="evidence" value="ECO:0007669"/>
    <property type="project" value="UniProtKB-EC"/>
</dbReference>
<evidence type="ECO:0000256" key="1">
    <source>
        <dbReference type="ARBA" id="ARBA00001913"/>
    </source>
</evidence>
<name>A0A075FYM0_9EURY</name>
<dbReference type="GO" id="GO:0070179">
    <property type="term" value="P:D-serine biosynthetic process"/>
    <property type="evidence" value="ECO:0007669"/>
    <property type="project" value="TreeGrafter"/>
</dbReference>
<proteinExistence type="inferred from homology"/>
<sequence length="335" mass="35513">MLRLESRADGVINASTQAALDMAYSVSIEDVTSAATRLEGVVKRTPVVSSEDINAIAGREVLLKCENLQHVGAFKFRGASNAVIRLGDAAESGVCTHSSGNHAQALALAAKLRRVPAYIVMPRTAPRIKVMGVRSHDAEITFCEPNLAARESTASEIIERTDSTLIHPYDNPDVIAGQGTVSMELFEQAGELDAIVAPVGGGGLISGTSITTKSLYPETRIFGAEPEGADDAARSLEAGEFIPQTEPDTICDGLLTSMGNHTWPIIRDHLERIVRVSDEQVVEAMRLVLDNLGMVVEPSGAASLAAVLTPEFKSLEGIDRVGVILSGGNIDSLPF</sequence>
<dbReference type="EC" id="4.3.1.19" evidence="10"/>
<dbReference type="GO" id="GO:0000287">
    <property type="term" value="F:magnesium ion binding"/>
    <property type="evidence" value="ECO:0007669"/>
    <property type="project" value="TreeGrafter"/>
</dbReference>
<evidence type="ECO:0000256" key="3">
    <source>
        <dbReference type="ARBA" id="ARBA00001936"/>
    </source>
</evidence>
<dbReference type="GO" id="GO:0005524">
    <property type="term" value="F:ATP binding"/>
    <property type="evidence" value="ECO:0007669"/>
    <property type="project" value="TreeGrafter"/>
</dbReference>
<comment type="cofactor">
    <cofactor evidence="4">
        <name>Mg(2+)</name>
        <dbReference type="ChEBI" id="CHEBI:18420"/>
    </cofactor>
</comment>
<keyword evidence="7" id="KW-0663">Pyridoxal phosphate</keyword>
<evidence type="ECO:0000256" key="7">
    <source>
        <dbReference type="ARBA" id="ARBA00022898"/>
    </source>
</evidence>
<feature type="domain" description="Tryptophan synthase beta chain-like PALP" evidence="9">
    <location>
        <begin position="41"/>
        <end position="327"/>
    </location>
</feature>
<organism evidence="10">
    <name type="scientific">uncultured marine group II/III euryarchaeote AD1000_49_G12</name>
    <dbReference type="NCBI Taxonomy" id="1457780"/>
    <lineage>
        <taxon>Archaea</taxon>
        <taxon>Methanobacteriati</taxon>
        <taxon>Methanobacteriota</taxon>
        <taxon>environmental samples</taxon>
    </lineage>
</organism>
<comment type="cofactor">
    <cofactor evidence="1">
        <name>Ca(2+)</name>
        <dbReference type="ChEBI" id="CHEBI:29108"/>
    </cofactor>
</comment>
<dbReference type="EMBL" id="KF900427">
    <property type="protein sequence ID" value="AIE94636.1"/>
    <property type="molecule type" value="Genomic_DNA"/>
</dbReference>
<dbReference type="GO" id="GO:0030378">
    <property type="term" value="F:serine racemase activity"/>
    <property type="evidence" value="ECO:0007669"/>
    <property type="project" value="TreeGrafter"/>
</dbReference>
<dbReference type="InterPro" id="IPR001926">
    <property type="entry name" value="TrpB-like_PALP"/>
</dbReference>
<evidence type="ECO:0000256" key="2">
    <source>
        <dbReference type="ARBA" id="ARBA00001933"/>
    </source>
</evidence>
<dbReference type="PANTHER" id="PTHR43050:SF1">
    <property type="entry name" value="SERINE RACEMASE"/>
    <property type="match status" value="1"/>
</dbReference>
<dbReference type="InterPro" id="IPR000634">
    <property type="entry name" value="Ser/Thr_deHydtase_PyrdxlP-BS"/>
</dbReference>
<dbReference type="FunFam" id="3.40.50.1100:FF:000007">
    <property type="entry name" value="L-threonine dehydratase catabolic TdcB"/>
    <property type="match status" value="1"/>
</dbReference>
<evidence type="ECO:0000313" key="10">
    <source>
        <dbReference type="EMBL" id="AIE94636.1"/>
    </source>
</evidence>
<reference evidence="10" key="1">
    <citation type="journal article" date="2014" name="Genome Biol. Evol.">
        <title>Pangenome evidence for extensive interdomain horizontal transfer affecting lineage core and shell genes in uncultured planktonic thaumarchaeota and euryarchaeota.</title>
        <authorList>
            <person name="Deschamps P."/>
            <person name="Zivanovic Y."/>
            <person name="Moreira D."/>
            <person name="Rodriguez-Valera F."/>
            <person name="Lopez-Garcia P."/>
        </authorList>
    </citation>
    <scope>NUCLEOTIDE SEQUENCE</scope>
</reference>
<dbReference type="Gene3D" id="3.40.50.1100">
    <property type="match status" value="2"/>
</dbReference>
<dbReference type="PANTHER" id="PTHR43050">
    <property type="entry name" value="SERINE / THREONINE RACEMASE FAMILY MEMBER"/>
    <property type="match status" value="1"/>
</dbReference>
<dbReference type="GO" id="GO:0018114">
    <property type="term" value="F:threonine racemase activity"/>
    <property type="evidence" value="ECO:0007669"/>
    <property type="project" value="TreeGrafter"/>
</dbReference>
<dbReference type="PROSITE" id="PS00165">
    <property type="entry name" value="DEHYDRATASE_SER_THR"/>
    <property type="match status" value="1"/>
</dbReference>
<dbReference type="GO" id="GO:0030170">
    <property type="term" value="F:pyridoxal phosphate binding"/>
    <property type="evidence" value="ECO:0007669"/>
    <property type="project" value="InterPro"/>
</dbReference>
<dbReference type="SUPFAM" id="SSF53686">
    <property type="entry name" value="Tryptophan synthase beta subunit-like PLP-dependent enzymes"/>
    <property type="match status" value="1"/>
</dbReference>
<dbReference type="AlphaFoldDB" id="A0A075FYM0"/>
<evidence type="ECO:0000256" key="4">
    <source>
        <dbReference type="ARBA" id="ARBA00001946"/>
    </source>
</evidence>
<dbReference type="GO" id="GO:0003941">
    <property type="term" value="F:L-serine ammonia-lyase activity"/>
    <property type="evidence" value="ECO:0007669"/>
    <property type="project" value="TreeGrafter"/>
</dbReference>
<evidence type="ECO:0000256" key="8">
    <source>
        <dbReference type="ARBA" id="ARBA00023239"/>
    </source>
</evidence>
<comment type="similarity">
    <text evidence="5">Belongs to the serine/threonine dehydratase family.</text>
</comment>
<dbReference type="InterPro" id="IPR036052">
    <property type="entry name" value="TrpB-like_PALP_sf"/>
</dbReference>
<keyword evidence="6" id="KW-0460">Magnesium</keyword>
<evidence type="ECO:0000256" key="5">
    <source>
        <dbReference type="ARBA" id="ARBA00010869"/>
    </source>
</evidence>
<evidence type="ECO:0000259" key="9">
    <source>
        <dbReference type="Pfam" id="PF00291"/>
    </source>
</evidence>
<comment type="cofactor">
    <cofactor evidence="3">
        <name>Mn(2+)</name>
        <dbReference type="ChEBI" id="CHEBI:29035"/>
    </cofactor>
</comment>
<dbReference type="CDD" id="cd01562">
    <property type="entry name" value="Thr-dehyd"/>
    <property type="match status" value="1"/>
</dbReference>
<dbReference type="Pfam" id="PF00291">
    <property type="entry name" value="PALP"/>
    <property type="match status" value="1"/>
</dbReference>